<evidence type="ECO:0000256" key="1">
    <source>
        <dbReference type="ARBA" id="ARBA00022714"/>
    </source>
</evidence>
<protein>
    <submittedName>
        <fullName evidence="6">Rieske (2Fe-2S) protein</fullName>
    </submittedName>
</protein>
<evidence type="ECO:0000313" key="7">
    <source>
        <dbReference type="Proteomes" id="UP001168552"/>
    </source>
</evidence>
<dbReference type="SUPFAM" id="SSF50022">
    <property type="entry name" value="ISP domain"/>
    <property type="match status" value="1"/>
</dbReference>
<reference evidence="6" key="1">
    <citation type="submission" date="2023-06" db="EMBL/GenBank/DDBJ databases">
        <title>Cytophagales bacterium Strain LB-30, isolated from soil.</title>
        <authorList>
            <person name="Liu B."/>
        </authorList>
    </citation>
    <scope>NUCLEOTIDE SEQUENCE</scope>
    <source>
        <strain evidence="6">LB-30</strain>
    </source>
</reference>
<keyword evidence="4" id="KW-0411">Iron-sulfur</keyword>
<dbReference type="Gene3D" id="2.102.10.10">
    <property type="entry name" value="Rieske [2Fe-2S] iron-sulphur domain"/>
    <property type="match status" value="1"/>
</dbReference>
<evidence type="ECO:0000259" key="5">
    <source>
        <dbReference type="PROSITE" id="PS51296"/>
    </source>
</evidence>
<sequence>MEPHIPANRMLHIKVRGTSICLAVFSKDDIKAFQNVCPHRGAFLSQGSLNFQQEVVCPLHAYRYHCGNGREAENRSPSLRIYTLLWQADGLYIQWP</sequence>
<keyword evidence="2" id="KW-0479">Metal-binding</keyword>
<organism evidence="6 7">
    <name type="scientific">Shiella aurantiaca</name>
    <dbReference type="NCBI Taxonomy" id="3058365"/>
    <lineage>
        <taxon>Bacteria</taxon>
        <taxon>Pseudomonadati</taxon>
        <taxon>Bacteroidota</taxon>
        <taxon>Cytophagia</taxon>
        <taxon>Cytophagales</taxon>
        <taxon>Shiellaceae</taxon>
        <taxon>Shiella</taxon>
    </lineage>
</organism>
<dbReference type="Proteomes" id="UP001168552">
    <property type="component" value="Unassembled WGS sequence"/>
</dbReference>
<name>A0ABT8F8J7_9BACT</name>
<comment type="caution">
    <text evidence="6">The sequence shown here is derived from an EMBL/GenBank/DDBJ whole genome shotgun (WGS) entry which is preliminary data.</text>
</comment>
<dbReference type="Pfam" id="PF00355">
    <property type="entry name" value="Rieske"/>
    <property type="match status" value="1"/>
</dbReference>
<keyword evidence="3" id="KW-0408">Iron</keyword>
<dbReference type="InterPro" id="IPR017941">
    <property type="entry name" value="Rieske_2Fe-2S"/>
</dbReference>
<gene>
    <name evidence="6" type="ORF">QWY31_14760</name>
</gene>
<feature type="domain" description="Rieske" evidence="5">
    <location>
        <begin position="1"/>
        <end position="93"/>
    </location>
</feature>
<keyword evidence="1" id="KW-0001">2Fe-2S</keyword>
<dbReference type="PROSITE" id="PS51296">
    <property type="entry name" value="RIESKE"/>
    <property type="match status" value="1"/>
</dbReference>
<dbReference type="InterPro" id="IPR036922">
    <property type="entry name" value="Rieske_2Fe-2S_sf"/>
</dbReference>
<evidence type="ECO:0000256" key="4">
    <source>
        <dbReference type="ARBA" id="ARBA00023014"/>
    </source>
</evidence>
<dbReference type="EMBL" id="JAUHJS010000008">
    <property type="protein sequence ID" value="MDN4166770.1"/>
    <property type="molecule type" value="Genomic_DNA"/>
</dbReference>
<evidence type="ECO:0000256" key="3">
    <source>
        <dbReference type="ARBA" id="ARBA00023004"/>
    </source>
</evidence>
<evidence type="ECO:0000313" key="6">
    <source>
        <dbReference type="EMBL" id="MDN4166770.1"/>
    </source>
</evidence>
<proteinExistence type="predicted"/>
<evidence type="ECO:0000256" key="2">
    <source>
        <dbReference type="ARBA" id="ARBA00022723"/>
    </source>
</evidence>
<accession>A0ABT8F8J7</accession>
<keyword evidence="7" id="KW-1185">Reference proteome</keyword>